<gene>
    <name evidence="1" type="ORF">WB403_49970</name>
</gene>
<accession>A0ABU8GW45</accession>
<protein>
    <submittedName>
        <fullName evidence="1">Carboxypeptidase-like regulatory domain-containing protein</fullName>
    </submittedName>
</protein>
<dbReference type="RefSeq" id="WP_336559128.1">
    <property type="nucleotide sequence ID" value="NZ_JBBAYM010000375.1"/>
</dbReference>
<sequence>MADVTLEPTGEVTGIVRAANGDPAVGVTVQLDPDYICCYAPYRQTTTDTGGRYRFTDVRLGAHALRATSSSGLAASASVSVAA</sequence>
<keyword evidence="2" id="KW-1185">Reference proteome</keyword>
<dbReference type="Gene3D" id="2.60.40.1120">
    <property type="entry name" value="Carboxypeptidase-like, regulatory domain"/>
    <property type="match status" value="1"/>
</dbReference>
<evidence type="ECO:0000313" key="1">
    <source>
        <dbReference type="EMBL" id="MEI5617239.1"/>
    </source>
</evidence>
<dbReference type="InterPro" id="IPR013784">
    <property type="entry name" value="Carb-bd-like_fold"/>
</dbReference>
<dbReference type="Pfam" id="PF13620">
    <property type="entry name" value="CarboxypepD_reg"/>
    <property type="match status" value="1"/>
</dbReference>
<dbReference type="Proteomes" id="UP001365781">
    <property type="component" value="Unassembled WGS sequence"/>
</dbReference>
<proteinExistence type="predicted"/>
<organism evidence="1 2">
    <name type="scientific">Streptomyces brasiliscabiei</name>
    <dbReference type="NCBI Taxonomy" id="2736302"/>
    <lineage>
        <taxon>Bacteria</taxon>
        <taxon>Bacillati</taxon>
        <taxon>Actinomycetota</taxon>
        <taxon>Actinomycetes</taxon>
        <taxon>Kitasatosporales</taxon>
        <taxon>Streptomycetaceae</taxon>
        <taxon>Streptomyces</taxon>
    </lineage>
</organism>
<dbReference type="EMBL" id="JBBAYM010000375">
    <property type="protein sequence ID" value="MEI5617239.1"/>
    <property type="molecule type" value="Genomic_DNA"/>
</dbReference>
<name>A0ABU8GW45_9ACTN</name>
<reference evidence="1 2" key="1">
    <citation type="submission" date="2024-03" db="EMBL/GenBank/DDBJ databases">
        <title>First Report of Pectobacterium brasiliscabiei causing potato scab in china.</title>
        <authorList>
            <person name="Handique U."/>
        </authorList>
    </citation>
    <scope>NUCLEOTIDE SEQUENCE [LARGE SCALE GENOMIC DNA]</scope>
    <source>
        <strain evidence="1 2">ZRIMU1503</strain>
    </source>
</reference>
<dbReference type="SUPFAM" id="SSF49452">
    <property type="entry name" value="Starch-binding domain-like"/>
    <property type="match status" value="1"/>
</dbReference>
<feature type="non-terminal residue" evidence="1">
    <location>
        <position position="83"/>
    </location>
</feature>
<comment type="caution">
    <text evidence="1">The sequence shown here is derived from an EMBL/GenBank/DDBJ whole genome shotgun (WGS) entry which is preliminary data.</text>
</comment>
<evidence type="ECO:0000313" key="2">
    <source>
        <dbReference type="Proteomes" id="UP001365781"/>
    </source>
</evidence>